<name>A3IUZ1_9CHRO</name>
<dbReference type="GO" id="GO:0009055">
    <property type="term" value="F:electron transfer activity"/>
    <property type="evidence" value="ECO:0007669"/>
    <property type="project" value="InterPro"/>
</dbReference>
<dbReference type="SUPFAM" id="SSF46626">
    <property type="entry name" value="Cytochrome c"/>
    <property type="match status" value="1"/>
</dbReference>
<keyword evidence="2" id="KW-1185">Reference proteome</keyword>
<gene>
    <name evidence="1" type="ORF">CY0110_23331</name>
</gene>
<dbReference type="InterPro" id="IPR036909">
    <property type="entry name" value="Cyt_c-like_dom_sf"/>
</dbReference>
<dbReference type="InterPro" id="IPR018588">
    <property type="entry name" value="Dihaem_cytochrome-c"/>
</dbReference>
<dbReference type="EMBL" id="AAXW01000038">
    <property type="protein sequence ID" value="EAZ89739.1"/>
    <property type="molecule type" value="Genomic_DNA"/>
</dbReference>
<evidence type="ECO:0008006" key="3">
    <source>
        <dbReference type="Google" id="ProtNLM"/>
    </source>
</evidence>
<proteinExistence type="predicted"/>
<reference evidence="1 2" key="1">
    <citation type="submission" date="2007-03" db="EMBL/GenBank/DDBJ databases">
        <authorList>
            <person name="Stal L."/>
            <person name="Ferriera S."/>
            <person name="Johnson J."/>
            <person name="Kravitz S."/>
            <person name="Beeson K."/>
            <person name="Sutton G."/>
            <person name="Rogers Y.-H."/>
            <person name="Friedman R."/>
            <person name="Frazier M."/>
            <person name="Venter J.C."/>
        </authorList>
    </citation>
    <scope>NUCLEOTIDE SEQUENCE [LARGE SCALE GENOMIC DNA]</scope>
    <source>
        <strain evidence="1 2">CCY0110</strain>
    </source>
</reference>
<organism evidence="1 2">
    <name type="scientific">Crocosphaera chwakensis CCY0110</name>
    <dbReference type="NCBI Taxonomy" id="391612"/>
    <lineage>
        <taxon>Bacteria</taxon>
        <taxon>Bacillati</taxon>
        <taxon>Cyanobacteriota</taxon>
        <taxon>Cyanophyceae</taxon>
        <taxon>Oscillatoriophycideae</taxon>
        <taxon>Chroococcales</taxon>
        <taxon>Aphanothecaceae</taxon>
        <taxon>Crocosphaera</taxon>
        <taxon>Crocosphaera chwakensis</taxon>
    </lineage>
</organism>
<evidence type="ECO:0000313" key="2">
    <source>
        <dbReference type="Proteomes" id="UP000003781"/>
    </source>
</evidence>
<dbReference type="OrthoDB" id="5296814at2"/>
<sequence length="186" mass="21157">MLKLRKFFHFKRSNLLYLVISLAILLWCVSVGSAFTHALAAKPSHTLAQSQSIGPLGPNRSTVEAGKDIYLSTCSGCHIAIPPEVLPTETWQELLENPQKHYGTSVPNMIRLSQVLMWDYLKSNSRPILLKDAPVPYYIEQSQYFKILHPRVEFNEPINTKNCVVCHPGVKDFNYRTLTAEWEDSP</sequence>
<dbReference type="GO" id="GO:0020037">
    <property type="term" value="F:heme binding"/>
    <property type="evidence" value="ECO:0007669"/>
    <property type="project" value="InterPro"/>
</dbReference>
<accession>A3IUZ1</accession>
<dbReference type="Proteomes" id="UP000003781">
    <property type="component" value="Unassembled WGS sequence"/>
</dbReference>
<dbReference type="AlphaFoldDB" id="A3IUZ1"/>
<evidence type="ECO:0000313" key="1">
    <source>
        <dbReference type="EMBL" id="EAZ89739.1"/>
    </source>
</evidence>
<dbReference type="eggNOG" id="COG2010">
    <property type="taxonomic scope" value="Bacteria"/>
</dbReference>
<comment type="caution">
    <text evidence="1">The sequence shown here is derived from an EMBL/GenBank/DDBJ whole genome shotgun (WGS) entry which is preliminary data.</text>
</comment>
<dbReference type="Pfam" id="PF09626">
    <property type="entry name" value="DHC"/>
    <property type="match status" value="1"/>
</dbReference>
<protein>
    <recommendedName>
        <fullName evidence="3">Diheme cytochrome c</fullName>
    </recommendedName>
</protein>
<dbReference type="RefSeq" id="WP_008277197.1">
    <property type="nucleotide sequence ID" value="NZ_AAXW01000038.1"/>
</dbReference>